<comment type="cofactor">
    <cofactor evidence="1">
        <name>Zn(2+)</name>
        <dbReference type="ChEBI" id="CHEBI:29105"/>
    </cofactor>
</comment>
<evidence type="ECO:0000256" key="6">
    <source>
        <dbReference type="ARBA" id="ARBA00022723"/>
    </source>
</evidence>
<name>A0A7X1B473_9BACT</name>
<dbReference type="EMBL" id="JACHVC010000006">
    <property type="protein sequence ID" value="MBC2605292.1"/>
    <property type="molecule type" value="Genomic_DNA"/>
</dbReference>
<dbReference type="RefSeq" id="WP_185659176.1">
    <property type="nucleotide sequence ID" value="NZ_CAWPOO010000006.1"/>
</dbReference>
<comment type="pathway">
    <text evidence="2">Purine metabolism; 7-cyano-7-deazaguanine biosynthesis.</text>
</comment>
<dbReference type="PANTHER" id="PTHR12589:SF7">
    <property type="entry name" value="6-PYRUVOYL TETRAHYDROBIOPTERIN SYNTHASE"/>
    <property type="match status" value="1"/>
</dbReference>
<keyword evidence="12" id="KW-1185">Reference proteome</keyword>
<dbReference type="InterPro" id="IPR038418">
    <property type="entry name" value="6-PTP_synth/QueD_sf"/>
</dbReference>
<proteinExistence type="inferred from homology"/>
<dbReference type="InterPro" id="IPR007115">
    <property type="entry name" value="6-PTP_synth/QueD"/>
</dbReference>
<sequence>MFTCKKTYADIPFAHRQHRHDGHCAQIHGHNWSFTFTFGCDELDECGFVVDFGKLKYIKAWIEENLDHACVFNHDDPLLQDILAINEQSGCKVYQPYIVDLCSSEGIARHVFEVMEPQVKEQSKGRAFLISVEVVEDSRNSATYQPSRA</sequence>
<gene>
    <name evidence="11" type="ORF">H5P27_04465</name>
</gene>
<evidence type="ECO:0000256" key="9">
    <source>
        <dbReference type="ARBA" id="ARBA00031449"/>
    </source>
</evidence>
<keyword evidence="8" id="KW-0456">Lyase</keyword>
<dbReference type="Proteomes" id="UP000526501">
    <property type="component" value="Unassembled WGS sequence"/>
</dbReference>
<accession>A0A7X1B473</accession>
<comment type="catalytic activity">
    <reaction evidence="10">
        <text>7,8-dihydroneopterin 3'-triphosphate + H2O = 6-carboxy-5,6,7,8-tetrahydropterin + triphosphate + acetaldehyde + 2 H(+)</text>
        <dbReference type="Rhea" id="RHEA:27966"/>
        <dbReference type="ChEBI" id="CHEBI:15343"/>
        <dbReference type="ChEBI" id="CHEBI:15377"/>
        <dbReference type="ChEBI" id="CHEBI:15378"/>
        <dbReference type="ChEBI" id="CHEBI:18036"/>
        <dbReference type="ChEBI" id="CHEBI:58462"/>
        <dbReference type="ChEBI" id="CHEBI:61032"/>
        <dbReference type="EC" id="4.1.2.50"/>
    </reaction>
</comment>
<dbReference type="Pfam" id="PF01242">
    <property type="entry name" value="PTPS"/>
    <property type="match status" value="1"/>
</dbReference>
<dbReference type="PANTHER" id="PTHR12589">
    <property type="entry name" value="PYRUVOYL TETRAHYDROBIOPTERIN SYNTHASE"/>
    <property type="match status" value="1"/>
</dbReference>
<evidence type="ECO:0000313" key="12">
    <source>
        <dbReference type="Proteomes" id="UP000526501"/>
    </source>
</evidence>
<evidence type="ECO:0000256" key="3">
    <source>
        <dbReference type="ARBA" id="ARBA00008900"/>
    </source>
</evidence>
<dbReference type="Gene3D" id="3.30.479.10">
    <property type="entry name" value="6-pyruvoyl tetrahydropterin synthase/QueD"/>
    <property type="match status" value="1"/>
</dbReference>
<organism evidence="11 12">
    <name type="scientific">Pelagicoccus albus</name>
    <dbReference type="NCBI Taxonomy" id="415222"/>
    <lineage>
        <taxon>Bacteria</taxon>
        <taxon>Pseudomonadati</taxon>
        <taxon>Verrucomicrobiota</taxon>
        <taxon>Opitutia</taxon>
        <taxon>Puniceicoccales</taxon>
        <taxon>Pelagicoccaceae</taxon>
        <taxon>Pelagicoccus</taxon>
    </lineage>
</organism>
<dbReference type="SUPFAM" id="SSF55620">
    <property type="entry name" value="Tetrahydrobiopterin biosynthesis enzymes-like"/>
    <property type="match status" value="1"/>
</dbReference>
<comment type="caution">
    <text evidence="11">The sequence shown here is derived from an EMBL/GenBank/DDBJ whole genome shotgun (WGS) entry which is preliminary data.</text>
</comment>
<dbReference type="GO" id="GO:0070497">
    <property type="term" value="F:6-carboxytetrahydropterin synthase activity"/>
    <property type="evidence" value="ECO:0007669"/>
    <property type="project" value="UniProtKB-EC"/>
</dbReference>
<dbReference type="GO" id="GO:0046872">
    <property type="term" value="F:metal ion binding"/>
    <property type="evidence" value="ECO:0007669"/>
    <property type="project" value="UniProtKB-KW"/>
</dbReference>
<reference evidence="11 12" key="1">
    <citation type="submission" date="2020-07" db="EMBL/GenBank/DDBJ databases">
        <authorList>
            <person name="Feng X."/>
        </authorList>
    </citation>
    <scope>NUCLEOTIDE SEQUENCE [LARGE SCALE GENOMIC DNA]</scope>
    <source>
        <strain evidence="11 12">JCM23202</strain>
    </source>
</reference>
<dbReference type="EC" id="4.1.2.50" evidence="4"/>
<evidence type="ECO:0000256" key="7">
    <source>
        <dbReference type="ARBA" id="ARBA00022833"/>
    </source>
</evidence>
<keyword evidence="7" id="KW-0862">Zinc</keyword>
<evidence type="ECO:0000256" key="8">
    <source>
        <dbReference type="ARBA" id="ARBA00023239"/>
    </source>
</evidence>
<evidence type="ECO:0000313" key="11">
    <source>
        <dbReference type="EMBL" id="MBC2605292.1"/>
    </source>
</evidence>
<evidence type="ECO:0000256" key="10">
    <source>
        <dbReference type="ARBA" id="ARBA00048807"/>
    </source>
</evidence>
<dbReference type="AlphaFoldDB" id="A0A7X1B473"/>
<evidence type="ECO:0000256" key="4">
    <source>
        <dbReference type="ARBA" id="ARBA00012982"/>
    </source>
</evidence>
<evidence type="ECO:0000256" key="5">
    <source>
        <dbReference type="ARBA" id="ARBA00018141"/>
    </source>
</evidence>
<evidence type="ECO:0000256" key="1">
    <source>
        <dbReference type="ARBA" id="ARBA00001947"/>
    </source>
</evidence>
<evidence type="ECO:0000256" key="2">
    <source>
        <dbReference type="ARBA" id="ARBA00005061"/>
    </source>
</evidence>
<keyword evidence="6" id="KW-0479">Metal-binding</keyword>
<protein>
    <recommendedName>
        <fullName evidence="5">6-carboxy-5,6,7,8-tetrahydropterin synthase</fullName>
        <ecNumber evidence="4">4.1.2.50</ecNumber>
    </recommendedName>
    <alternativeName>
        <fullName evidence="9">Queuosine biosynthesis protein QueD</fullName>
    </alternativeName>
</protein>
<dbReference type="UniPathway" id="UPA00391"/>
<comment type="similarity">
    <text evidence="3">Belongs to the PTPS family. QueD subfamily.</text>
</comment>